<dbReference type="Proteomes" id="UP000577362">
    <property type="component" value="Unassembled WGS sequence"/>
</dbReference>
<accession>A0A840BWP7</accession>
<evidence type="ECO:0000313" key="2">
    <source>
        <dbReference type="EMBL" id="MBB4017370.1"/>
    </source>
</evidence>
<dbReference type="RefSeq" id="WP_210289519.1">
    <property type="nucleotide sequence ID" value="NZ_JACIEN010000002.1"/>
</dbReference>
<dbReference type="Pfam" id="PF04233">
    <property type="entry name" value="Phage_Mu_F"/>
    <property type="match status" value="1"/>
</dbReference>
<evidence type="ECO:0000259" key="1">
    <source>
        <dbReference type="Pfam" id="PF04233"/>
    </source>
</evidence>
<feature type="domain" description="Phage head morphogenesis" evidence="1">
    <location>
        <begin position="140"/>
        <end position="245"/>
    </location>
</feature>
<comment type="caution">
    <text evidence="2">The sequence shown here is derived from an EMBL/GenBank/DDBJ whole genome shotgun (WGS) entry which is preliminary data.</text>
</comment>
<gene>
    <name evidence="2" type="ORF">GGR16_002399</name>
</gene>
<dbReference type="EMBL" id="JACIEN010000002">
    <property type="protein sequence ID" value="MBB4017370.1"/>
    <property type="molecule type" value="Genomic_DNA"/>
</dbReference>
<protein>
    <submittedName>
        <fullName evidence="2">SPP1 gp7 family putative phage head morphogenesis protein</fullName>
    </submittedName>
</protein>
<dbReference type="NCBIfam" id="TIGR01641">
    <property type="entry name" value="phageSPP1_gp7"/>
    <property type="match status" value="1"/>
</dbReference>
<proteinExistence type="predicted"/>
<dbReference type="AlphaFoldDB" id="A0A840BWP7"/>
<name>A0A840BWP7_9HYPH</name>
<keyword evidence="3" id="KW-1185">Reference proteome</keyword>
<evidence type="ECO:0000313" key="3">
    <source>
        <dbReference type="Proteomes" id="UP000577362"/>
    </source>
</evidence>
<dbReference type="InterPro" id="IPR006528">
    <property type="entry name" value="Phage_head_morphogenesis_dom"/>
</dbReference>
<organism evidence="2 3">
    <name type="scientific">Chelatococcus caeni</name>
    <dbReference type="NCBI Taxonomy" id="1348468"/>
    <lineage>
        <taxon>Bacteria</taxon>
        <taxon>Pseudomonadati</taxon>
        <taxon>Pseudomonadota</taxon>
        <taxon>Alphaproteobacteria</taxon>
        <taxon>Hyphomicrobiales</taxon>
        <taxon>Chelatococcaceae</taxon>
        <taxon>Chelatococcus</taxon>
    </lineage>
</organism>
<reference evidence="2 3" key="1">
    <citation type="submission" date="2020-08" db="EMBL/GenBank/DDBJ databases">
        <title>Genomic Encyclopedia of Type Strains, Phase IV (KMG-IV): sequencing the most valuable type-strain genomes for metagenomic binning, comparative biology and taxonomic classification.</title>
        <authorList>
            <person name="Goeker M."/>
        </authorList>
    </citation>
    <scope>NUCLEOTIDE SEQUENCE [LARGE SCALE GENOMIC DNA]</scope>
    <source>
        <strain evidence="2 3">DSM 103737</strain>
    </source>
</reference>
<sequence length="254" mass="28402">MHRSPYRTRDRAAGRSQRSAFTRARKLEARYAAQLRRIARHVGEIVEAFPPGDPEALPRLDAALQRYAETIRPWAEAVGQRMVSEIAARDERAWMQASREMAAELRREIRTAPTGQAMREALAEQVKLITSLPTEAAERVHRLTLEGIENASRASEIAKEIMRSGEVTESRANLIARTEVGRVSTELTKARAKHIGSTGYIWRTAGDSDVRDSHRRMAGKFVAWDDPPTLDGLTGHAGALPNCRCYPEPVIPEE</sequence>